<evidence type="ECO:0000256" key="1">
    <source>
        <dbReference type="SAM" id="MobiDB-lite"/>
    </source>
</evidence>
<feature type="region of interest" description="Disordered" evidence="1">
    <location>
        <begin position="1"/>
        <end position="36"/>
    </location>
</feature>
<keyword evidence="2" id="KW-0472">Membrane</keyword>
<evidence type="ECO:0000313" key="4">
    <source>
        <dbReference type="Proteomes" id="UP000799750"/>
    </source>
</evidence>
<gene>
    <name evidence="3" type="ORF">BU16DRAFT_531430</name>
</gene>
<keyword evidence="4" id="KW-1185">Reference proteome</keyword>
<dbReference type="OrthoDB" id="10583732at2759"/>
<sequence>MASPYSESLPAPETTSEEAPLLGSSDPSSEPPPTPRPQLGKPILGLTWLSLALAATTWPFLIALKVLWDHEPIDYHYSWGIRDDASALLGLSIAAAIFATGNLLRLRFSRLYLPLLLNLIADLVLAFYLIAVSANGIADGLQGDCYKSWYPPPKIGDPGHEQPLPVEPGCYRYAYRVTVLQEVVMSLGLVLGVTSLVLAVLRLVLAYRSKFWRRMSIPTGTFSVEFSVKILRQGDPNAPGQGQAQRTS</sequence>
<name>A0A6A6QDK2_9PEZI</name>
<protein>
    <recommendedName>
        <fullName evidence="5">MARVEL domain-containing protein</fullName>
    </recommendedName>
</protein>
<feature type="transmembrane region" description="Helical" evidence="2">
    <location>
        <begin position="87"/>
        <end position="104"/>
    </location>
</feature>
<dbReference type="AlphaFoldDB" id="A0A6A6QDK2"/>
<organism evidence="3 4">
    <name type="scientific">Lophium mytilinum</name>
    <dbReference type="NCBI Taxonomy" id="390894"/>
    <lineage>
        <taxon>Eukaryota</taxon>
        <taxon>Fungi</taxon>
        <taxon>Dikarya</taxon>
        <taxon>Ascomycota</taxon>
        <taxon>Pezizomycotina</taxon>
        <taxon>Dothideomycetes</taxon>
        <taxon>Pleosporomycetidae</taxon>
        <taxon>Mytilinidiales</taxon>
        <taxon>Mytilinidiaceae</taxon>
        <taxon>Lophium</taxon>
    </lineage>
</organism>
<feature type="transmembrane region" description="Helical" evidence="2">
    <location>
        <begin position="183"/>
        <end position="205"/>
    </location>
</feature>
<feature type="transmembrane region" description="Helical" evidence="2">
    <location>
        <begin position="43"/>
        <end position="67"/>
    </location>
</feature>
<keyword evidence="2" id="KW-0812">Transmembrane</keyword>
<evidence type="ECO:0000313" key="3">
    <source>
        <dbReference type="EMBL" id="KAF2490096.1"/>
    </source>
</evidence>
<dbReference type="EMBL" id="MU004198">
    <property type="protein sequence ID" value="KAF2490096.1"/>
    <property type="molecule type" value="Genomic_DNA"/>
</dbReference>
<evidence type="ECO:0008006" key="5">
    <source>
        <dbReference type="Google" id="ProtNLM"/>
    </source>
</evidence>
<feature type="transmembrane region" description="Helical" evidence="2">
    <location>
        <begin position="111"/>
        <end position="131"/>
    </location>
</feature>
<evidence type="ECO:0000256" key="2">
    <source>
        <dbReference type="SAM" id="Phobius"/>
    </source>
</evidence>
<proteinExistence type="predicted"/>
<reference evidence="3" key="1">
    <citation type="journal article" date="2020" name="Stud. Mycol.">
        <title>101 Dothideomycetes genomes: a test case for predicting lifestyles and emergence of pathogens.</title>
        <authorList>
            <person name="Haridas S."/>
            <person name="Albert R."/>
            <person name="Binder M."/>
            <person name="Bloem J."/>
            <person name="Labutti K."/>
            <person name="Salamov A."/>
            <person name="Andreopoulos B."/>
            <person name="Baker S."/>
            <person name="Barry K."/>
            <person name="Bills G."/>
            <person name="Bluhm B."/>
            <person name="Cannon C."/>
            <person name="Castanera R."/>
            <person name="Culley D."/>
            <person name="Daum C."/>
            <person name="Ezra D."/>
            <person name="Gonzalez J."/>
            <person name="Henrissat B."/>
            <person name="Kuo A."/>
            <person name="Liang C."/>
            <person name="Lipzen A."/>
            <person name="Lutzoni F."/>
            <person name="Magnuson J."/>
            <person name="Mondo S."/>
            <person name="Nolan M."/>
            <person name="Ohm R."/>
            <person name="Pangilinan J."/>
            <person name="Park H.-J."/>
            <person name="Ramirez L."/>
            <person name="Alfaro M."/>
            <person name="Sun H."/>
            <person name="Tritt A."/>
            <person name="Yoshinaga Y."/>
            <person name="Zwiers L.-H."/>
            <person name="Turgeon B."/>
            <person name="Goodwin S."/>
            <person name="Spatafora J."/>
            <person name="Crous P."/>
            <person name="Grigoriev I."/>
        </authorList>
    </citation>
    <scope>NUCLEOTIDE SEQUENCE</scope>
    <source>
        <strain evidence="3">CBS 269.34</strain>
    </source>
</reference>
<keyword evidence="2" id="KW-1133">Transmembrane helix</keyword>
<dbReference type="Proteomes" id="UP000799750">
    <property type="component" value="Unassembled WGS sequence"/>
</dbReference>
<accession>A0A6A6QDK2</accession>